<dbReference type="InterPro" id="IPR050951">
    <property type="entry name" value="Retrovirus_Pol_polyprotein"/>
</dbReference>
<proteinExistence type="predicted"/>
<dbReference type="GO" id="GO:0005634">
    <property type="term" value="C:nucleus"/>
    <property type="evidence" value="ECO:0007669"/>
    <property type="project" value="UniProtKB-ARBA"/>
</dbReference>
<dbReference type="EMBL" id="AVOT02026978">
    <property type="protein sequence ID" value="MBW0518916.1"/>
    <property type="molecule type" value="Genomic_DNA"/>
</dbReference>
<evidence type="ECO:0000313" key="4">
    <source>
        <dbReference type="Proteomes" id="UP000765509"/>
    </source>
</evidence>
<reference evidence="3" key="1">
    <citation type="submission" date="2021-03" db="EMBL/GenBank/DDBJ databases">
        <title>Draft genome sequence of rust myrtle Austropuccinia psidii MF-1, a brazilian biotype.</title>
        <authorList>
            <person name="Quecine M.C."/>
            <person name="Pachon D.M.R."/>
            <person name="Bonatelli M.L."/>
            <person name="Correr F.H."/>
            <person name="Franceschini L.M."/>
            <person name="Leite T.F."/>
            <person name="Margarido G.R.A."/>
            <person name="Almeida C.A."/>
            <person name="Ferrarezi J.A."/>
            <person name="Labate C.A."/>
        </authorList>
    </citation>
    <scope>NUCLEOTIDE SEQUENCE</scope>
    <source>
        <strain evidence="3">MF-1</strain>
    </source>
</reference>
<dbReference type="Gene3D" id="3.30.420.10">
    <property type="entry name" value="Ribonuclease H-like superfamily/Ribonuclease H"/>
    <property type="match status" value="1"/>
</dbReference>
<dbReference type="InterPro" id="IPR012337">
    <property type="entry name" value="RNaseH-like_sf"/>
</dbReference>
<protein>
    <recommendedName>
        <fullName evidence="2">Integrase catalytic domain-containing protein</fullName>
    </recommendedName>
</protein>
<evidence type="ECO:0000259" key="2">
    <source>
        <dbReference type="PROSITE" id="PS50994"/>
    </source>
</evidence>
<dbReference type="GO" id="GO:0015074">
    <property type="term" value="P:DNA integration"/>
    <property type="evidence" value="ECO:0007669"/>
    <property type="project" value="InterPro"/>
</dbReference>
<dbReference type="PANTHER" id="PTHR37984">
    <property type="entry name" value="PROTEIN CBG26694"/>
    <property type="match status" value="1"/>
</dbReference>
<sequence>MWKKDVSEYCKNCDRCQKANKSHGKSHGNMIKMKEPSRTWEIVDMDWVTGLSQVGDKCYTEFLVIVERFSNTPIFLPCHKDNKSMDPAIIICNRVVLWTGIFTNCLRDRNPKFTSAPLKILHQLFGTNFSFYKDYPPQAHGLAERVIQNLEYMVRRFCAYGLEF</sequence>
<dbReference type="InterPro" id="IPR036397">
    <property type="entry name" value="RNaseH_sf"/>
</dbReference>
<feature type="domain" description="Integrase catalytic" evidence="2">
    <location>
        <begin position="32"/>
        <end position="164"/>
    </location>
</feature>
<dbReference type="SUPFAM" id="SSF53098">
    <property type="entry name" value="Ribonuclease H-like"/>
    <property type="match status" value="1"/>
</dbReference>
<organism evidence="3 4">
    <name type="scientific">Austropuccinia psidii MF-1</name>
    <dbReference type="NCBI Taxonomy" id="1389203"/>
    <lineage>
        <taxon>Eukaryota</taxon>
        <taxon>Fungi</taxon>
        <taxon>Dikarya</taxon>
        <taxon>Basidiomycota</taxon>
        <taxon>Pucciniomycotina</taxon>
        <taxon>Pucciniomycetes</taxon>
        <taxon>Pucciniales</taxon>
        <taxon>Sphaerophragmiaceae</taxon>
        <taxon>Austropuccinia</taxon>
    </lineage>
</organism>
<dbReference type="Proteomes" id="UP000765509">
    <property type="component" value="Unassembled WGS sequence"/>
</dbReference>
<gene>
    <name evidence="3" type="ORF">O181_058631</name>
</gene>
<dbReference type="GO" id="GO:0003723">
    <property type="term" value="F:RNA binding"/>
    <property type="evidence" value="ECO:0007669"/>
    <property type="project" value="UniProtKB-KW"/>
</dbReference>
<dbReference type="AlphaFoldDB" id="A0A9Q3EHF7"/>
<dbReference type="PANTHER" id="PTHR37984:SF5">
    <property type="entry name" value="PROTEIN NYNRIN-LIKE"/>
    <property type="match status" value="1"/>
</dbReference>
<name>A0A9Q3EHF7_9BASI</name>
<dbReference type="PROSITE" id="PS50994">
    <property type="entry name" value="INTEGRASE"/>
    <property type="match status" value="1"/>
</dbReference>
<dbReference type="OrthoDB" id="10267344at2759"/>
<dbReference type="InterPro" id="IPR001584">
    <property type="entry name" value="Integrase_cat-core"/>
</dbReference>
<keyword evidence="4" id="KW-1185">Reference proteome</keyword>
<keyword evidence="1" id="KW-0694">RNA-binding</keyword>
<accession>A0A9Q3EHF7</accession>
<evidence type="ECO:0000313" key="3">
    <source>
        <dbReference type="EMBL" id="MBW0518916.1"/>
    </source>
</evidence>
<evidence type="ECO:0000256" key="1">
    <source>
        <dbReference type="ARBA" id="ARBA00022884"/>
    </source>
</evidence>
<comment type="caution">
    <text evidence="3">The sequence shown here is derived from an EMBL/GenBank/DDBJ whole genome shotgun (WGS) entry which is preliminary data.</text>
</comment>